<dbReference type="EMBL" id="FWXB01000026">
    <property type="protein sequence ID" value="SMC14427.1"/>
    <property type="molecule type" value="Genomic_DNA"/>
</dbReference>
<proteinExistence type="predicted"/>
<organism evidence="2 3">
    <name type="scientific">Roseovarius aestuarii</name>
    <dbReference type="NCBI Taxonomy" id="475083"/>
    <lineage>
        <taxon>Bacteria</taxon>
        <taxon>Pseudomonadati</taxon>
        <taxon>Pseudomonadota</taxon>
        <taxon>Alphaproteobacteria</taxon>
        <taxon>Rhodobacterales</taxon>
        <taxon>Roseobacteraceae</taxon>
        <taxon>Roseovarius</taxon>
    </lineage>
</organism>
<accession>A0A1X7BXP5</accession>
<reference evidence="2 3" key="1">
    <citation type="submission" date="2017-03" db="EMBL/GenBank/DDBJ databases">
        <authorList>
            <person name="Afonso C.L."/>
            <person name="Miller P.J."/>
            <person name="Scott M.A."/>
            <person name="Spackman E."/>
            <person name="Goraichik I."/>
            <person name="Dimitrov K.M."/>
            <person name="Suarez D.L."/>
            <person name="Swayne D.E."/>
        </authorList>
    </citation>
    <scope>NUCLEOTIDE SEQUENCE [LARGE SCALE GENOMIC DNA]</scope>
    <source>
        <strain evidence="2 3">CECT 7745</strain>
    </source>
</reference>
<dbReference type="AlphaFoldDB" id="A0A1X7BXP5"/>
<gene>
    <name evidence="2" type="ORF">ROA7745_04294</name>
</gene>
<keyword evidence="3" id="KW-1185">Reference proteome</keyword>
<keyword evidence="1" id="KW-1133">Transmembrane helix</keyword>
<dbReference type="OrthoDB" id="7283160at2"/>
<protein>
    <submittedName>
        <fullName evidence="2">Uncharacterized protein</fullName>
    </submittedName>
</protein>
<feature type="transmembrane region" description="Helical" evidence="1">
    <location>
        <begin position="111"/>
        <end position="133"/>
    </location>
</feature>
<evidence type="ECO:0000313" key="2">
    <source>
        <dbReference type="EMBL" id="SMC14427.1"/>
    </source>
</evidence>
<dbReference type="Proteomes" id="UP000193224">
    <property type="component" value="Unassembled WGS sequence"/>
</dbReference>
<name>A0A1X7BXP5_9RHOB</name>
<dbReference type="RefSeq" id="WP_139836538.1">
    <property type="nucleotide sequence ID" value="NZ_FWXB01000026.1"/>
</dbReference>
<keyword evidence="1" id="KW-0812">Transmembrane</keyword>
<evidence type="ECO:0000256" key="1">
    <source>
        <dbReference type="SAM" id="Phobius"/>
    </source>
</evidence>
<keyword evidence="1" id="KW-0472">Membrane</keyword>
<sequence length="137" mass="14581">MADKAVNHPDGNNFDRFLYASVGEDRNGYVVTVLSALARLGLDPWQEASELGALSRDVAHNRLSSLLSGFGDVPALLLEHGSKARELAHLLPQDHSQERSRPGLSAIQRSPISGGAIVAILLVLAQVFFLGIVGSGE</sequence>
<evidence type="ECO:0000313" key="3">
    <source>
        <dbReference type="Proteomes" id="UP000193224"/>
    </source>
</evidence>